<feature type="region of interest" description="Disordered" evidence="1">
    <location>
        <begin position="54"/>
        <end position="80"/>
    </location>
</feature>
<evidence type="ECO:0000256" key="1">
    <source>
        <dbReference type="SAM" id="MobiDB-lite"/>
    </source>
</evidence>
<dbReference type="AlphaFoldDB" id="Q5Z9C1"/>
<reference evidence="3" key="2">
    <citation type="journal article" date="2008" name="Nucleic Acids Res.">
        <title>The rice annotation project database (RAP-DB): 2008 update.</title>
        <authorList>
            <consortium name="The rice annotation project (RAP)"/>
        </authorList>
    </citation>
    <scope>GENOME REANNOTATION</scope>
    <source>
        <strain evidence="3">cv. Nipponbare</strain>
    </source>
</reference>
<evidence type="ECO:0000313" key="2">
    <source>
        <dbReference type="EMBL" id="BAD53686.1"/>
    </source>
</evidence>
<dbReference type="EMBL" id="AP003682">
    <property type="protein sequence ID" value="BAD53686.1"/>
    <property type="molecule type" value="Genomic_DNA"/>
</dbReference>
<gene>
    <name evidence="2" type="primary">P0427B07.47</name>
</gene>
<accession>Q5Z9C1</accession>
<organism evidence="2 3">
    <name type="scientific">Oryza sativa subsp. japonica</name>
    <name type="common">Rice</name>
    <dbReference type="NCBI Taxonomy" id="39947"/>
    <lineage>
        <taxon>Eukaryota</taxon>
        <taxon>Viridiplantae</taxon>
        <taxon>Streptophyta</taxon>
        <taxon>Embryophyta</taxon>
        <taxon>Tracheophyta</taxon>
        <taxon>Spermatophyta</taxon>
        <taxon>Magnoliopsida</taxon>
        <taxon>Liliopsida</taxon>
        <taxon>Poales</taxon>
        <taxon>Poaceae</taxon>
        <taxon>BOP clade</taxon>
        <taxon>Oryzoideae</taxon>
        <taxon>Oryzeae</taxon>
        <taxon>Oryzinae</taxon>
        <taxon>Oryza</taxon>
        <taxon>Oryza sativa</taxon>
    </lineage>
</organism>
<reference evidence="3" key="1">
    <citation type="journal article" date="2005" name="Nature">
        <title>The map-based sequence of the rice genome.</title>
        <authorList>
            <consortium name="International rice genome sequencing project (IRGSP)"/>
            <person name="Matsumoto T."/>
            <person name="Wu J."/>
            <person name="Kanamori H."/>
            <person name="Katayose Y."/>
            <person name="Fujisawa M."/>
            <person name="Namiki N."/>
            <person name="Mizuno H."/>
            <person name="Yamamoto K."/>
            <person name="Antonio B.A."/>
            <person name="Baba T."/>
            <person name="Sakata K."/>
            <person name="Nagamura Y."/>
            <person name="Aoki H."/>
            <person name="Arikawa K."/>
            <person name="Arita K."/>
            <person name="Bito T."/>
            <person name="Chiden Y."/>
            <person name="Fujitsuka N."/>
            <person name="Fukunaka R."/>
            <person name="Hamada M."/>
            <person name="Harada C."/>
            <person name="Hayashi A."/>
            <person name="Hijishita S."/>
            <person name="Honda M."/>
            <person name="Hosokawa S."/>
            <person name="Ichikawa Y."/>
            <person name="Idonuma A."/>
            <person name="Iijima M."/>
            <person name="Ikeda M."/>
            <person name="Ikeno M."/>
            <person name="Ito K."/>
            <person name="Ito S."/>
            <person name="Ito T."/>
            <person name="Ito Y."/>
            <person name="Ito Y."/>
            <person name="Iwabuchi A."/>
            <person name="Kamiya K."/>
            <person name="Karasawa W."/>
            <person name="Kurita K."/>
            <person name="Katagiri S."/>
            <person name="Kikuta A."/>
            <person name="Kobayashi H."/>
            <person name="Kobayashi N."/>
            <person name="Machita K."/>
            <person name="Maehara T."/>
            <person name="Masukawa M."/>
            <person name="Mizubayashi T."/>
            <person name="Mukai Y."/>
            <person name="Nagasaki H."/>
            <person name="Nagata Y."/>
            <person name="Naito S."/>
            <person name="Nakashima M."/>
            <person name="Nakama Y."/>
            <person name="Nakamichi Y."/>
            <person name="Nakamura M."/>
            <person name="Meguro A."/>
            <person name="Negishi M."/>
            <person name="Ohta I."/>
            <person name="Ohta T."/>
            <person name="Okamoto M."/>
            <person name="Ono N."/>
            <person name="Saji S."/>
            <person name="Sakaguchi M."/>
            <person name="Sakai K."/>
            <person name="Shibata M."/>
            <person name="Shimokawa T."/>
            <person name="Song J."/>
            <person name="Takazaki Y."/>
            <person name="Terasawa K."/>
            <person name="Tsugane M."/>
            <person name="Tsuji K."/>
            <person name="Ueda S."/>
            <person name="Waki K."/>
            <person name="Yamagata H."/>
            <person name="Yamamoto M."/>
            <person name="Yamamoto S."/>
            <person name="Yamane H."/>
            <person name="Yoshiki S."/>
            <person name="Yoshihara R."/>
            <person name="Yukawa K."/>
            <person name="Zhong H."/>
            <person name="Yano M."/>
            <person name="Yuan Q."/>
            <person name="Ouyang S."/>
            <person name="Liu J."/>
            <person name="Jones K.M."/>
            <person name="Gansberger K."/>
            <person name="Moffat K."/>
            <person name="Hill J."/>
            <person name="Bera J."/>
            <person name="Fadrosh D."/>
            <person name="Jin S."/>
            <person name="Johri S."/>
            <person name="Kim M."/>
            <person name="Overton L."/>
            <person name="Reardon M."/>
            <person name="Tsitrin T."/>
            <person name="Vuong H."/>
            <person name="Weaver B."/>
            <person name="Ciecko A."/>
            <person name="Tallon L."/>
            <person name="Jackson J."/>
            <person name="Pai G."/>
            <person name="Aken S.V."/>
            <person name="Utterback T."/>
            <person name="Reidmuller S."/>
            <person name="Feldblyum T."/>
            <person name="Hsiao J."/>
            <person name="Zismann V."/>
            <person name="Iobst S."/>
            <person name="de Vazeille A.R."/>
            <person name="Buell C.R."/>
            <person name="Ying K."/>
            <person name="Li Y."/>
            <person name="Lu T."/>
            <person name="Huang Y."/>
            <person name="Zhao Q."/>
            <person name="Feng Q."/>
            <person name="Zhang L."/>
            <person name="Zhu J."/>
            <person name="Weng Q."/>
            <person name="Mu J."/>
            <person name="Lu Y."/>
            <person name="Fan D."/>
            <person name="Liu Y."/>
            <person name="Guan J."/>
            <person name="Zhang Y."/>
            <person name="Yu S."/>
            <person name="Liu X."/>
            <person name="Zhang Y."/>
            <person name="Hong G."/>
            <person name="Han B."/>
            <person name="Choisne N."/>
            <person name="Demange N."/>
            <person name="Orjeda G."/>
            <person name="Samain S."/>
            <person name="Cattolico L."/>
            <person name="Pelletier E."/>
            <person name="Couloux A."/>
            <person name="Segurens B."/>
            <person name="Wincker P."/>
            <person name="D'Hont A."/>
            <person name="Scarpelli C."/>
            <person name="Weissenbach J."/>
            <person name="Salanoubat M."/>
            <person name="Quetier F."/>
            <person name="Yu Y."/>
            <person name="Kim H.R."/>
            <person name="Rambo T."/>
            <person name="Currie J."/>
            <person name="Collura K."/>
            <person name="Luo M."/>
            <person name="Yang T."/>
            <person name="Ammiraju J.S.S."/>
            <person name="Engler F."/>
            <person name="Soderlund C."/>
            <person name="Wing R.A."/>
            <person name="Palmer L.E."/>
            <person name="de la Bastide M."/>
            <person name="Spiegel L."/>
            <person name="Nascimento L."/>
            <person name="Zutavern T."/>
            <person name="O'Shaughnessy A."/>
            <person name="Dike S."/>
            <person name="Dedhia N."/>
            <person name="Preston R."/>
            <person name="Balija V."/>
            <person name="McCombie W.R."/>
            <person name="Chow T."/>
            <person name="Chen H."/>
            <person name="Chung M."/>
            <person name="Chen C."/>
            <person name="Shaw J."/>
            <person name="Wu H."/>
            <person name="Hsiao K."/>
            <person name="Chao Y."/>
            <person name="Chu M."/>
            <person name="Cheng C."/>
            <person name="Hour A."/>
            <person name="Lee P."/>
            <person name="Lin S."/>
            <person name="Lin Y."/>
            <person name="Liou J."/>
            <person name="Liu S."/>
            <person name="Hsing Y."/>
            <person name="Raghuvanshi S."/>
            <person name="Mohanty A."/>
            <person name="Bharti A.K."/>
            <person name="Gaur A."/>
            <person name="Gupta V."/>
            <person name="Kumar D."/>
            <person name="Ravi V."/>
            <person name="Vij S."/>
            <person name="Kapur A."/>
            <person name="Khurana P."/>
            <person name="Khurana P."/>
            <person name="Khurana J.P."/>
            <person name="Tyagi A.K."/>
            <person name="Gaikwad K."/>
            <person name="Singh A."/>
            <person name="Dalal V."/>
            <person name="Srivastava S."/>
            <person name="Dixit A."/>
            <person name="Pal A.K."/>
            <person name="Ghazi I.A."/>
            <person name="Yadav M."/>
            <person name="Pandit A."/>
            <person name="Bhargava A."/>
            <person name="Sureshbabu K."/>
            <person name="Batra K."/>
            <person name="Sharma T.R."/>
            <person name="Mohapatra T."/>
            <person name="Singh N.K."/>
            <person name="Messing J."/>
            <person name="Nelson A.B."/>
            <person name="Fuks G."/>
            <person name="Kavchok S."/>
            <person name="Keizer G."/>
            <person name="Linton E."/>
            <person name="Llaca V."/>
            <person name="Song R."/>
            <person name="Tanyolac B."/>
            <person name="Young S."/>
            <person name="Ho-Il K."/>
            <person name="Hahn J.H."/>
            <person name="Sangsakoo G."/>
            <person name="Vanavichit A."/>
            <person name="de Mattos Luiz.A.T."/>
            <person name="Zimmer P.D."/>
            <person name="Malone G."/>
            <person name="Dellagostin O."/>
            <person name="de Oliveira A.C."/>
            <person name="Bevan M."/>
            <person name="Bancroft I."/>
            <person name="Minx P."/>
            <person name="Cordum H."/>
            <person name="Wilson R."/>
            <person name="Cheng Z."/>
            <person name="Jin W."/>
            <person name="Jiang J."/>
            <person name="Leong S.A."/>
            <person name="Iwama H."/>
            <person name="Gojobori T."/>
            <person name="Itoh T."/>
            <person name="Niimura Y."/>
            <person name="Fujii Y."/>
            <person name="Habara T."/>
            <person name="Sakai H."/>
            <person name="Sato Y."/>
            <person name="Wilson G."/>
            <person name="Kumar K."/>
            <person name="McCouch S."/>
            <person name="Juretic N."/>
            <person name="Hoen D."/>
            <person name="Wright S."/>
            <person name="Bruskiewich R."/>
            <person name="Bureau T."/>
            <person name="Miyao A."/>
            <person name="Hirochika H."/>
            <person name="Nishikawa T."/>
            <person name="Kadowaki K."/>
            <person name="Sugiura M."/>
            <person name="Burr B."/>
            <person name="Sasaki T."/>
        </authorList>
    </citation>
    <scope>NUCLEOTIDE SEQUENCE [LARGE SCALE GENOMIC DNA]</scope>
    <source>
        <strain evidence="3">cv. Nipponbare</strain>
    </source>
</reference>
<name>Q5Z9C1_ORYSJ</name>
<evidence type="ECO:0000313" key="3">
    <source>
        <dbReference type="Proteomes" id="UP000000763"/>
    </source>
</evidence>
<sequence>MPLLCLMQAAAECFATALAPRHRPTIKKVLDIWRAPNPSTQLEMGHPVWLDPATTIPAMSSGNGEVEGRREGRQRQGLGLCPRATCTMRGP</sequence>
<protein>
    <submittedName>
        <fullName evidence="2">Uncharacterized protein</fullName>
    </submittedName>
</protein>
<dbReference type="Proteomes" id="UP000000763">
    <property type="component" value="Chromosome 6"/>
</dbReference>
<proteinExistence type="predicted"/>